<feature type="compositionally biased region" description="Polar residues" evidence="1">
    <location>
        <begin position="36"/>
        <end position="46"/>
    </location>
</feature>
<feature type="compositionally biased region" description="Acidic residues" evidence="1">
    <location>
        <begin position="84"/>
        <end position="93"/>
    </location>
</feature>
<protein>
    <submittedName>
        <fullName evidence="2">Uncharacterized protein</fullName>
    </submittedName>
</protein>
<feature type="region of interest" description="Disordered" evidence="1">
    <location>
        <begin position="28"/>
        <end position="211"/>
    </location>
</feature>
<dbReference type="InterPro" id="IPR019308">
    <property type="entry name" value="TMEM214"/>
</dbReference>
<evidence type="ECO:0000313" key="2">
    <source>
        <dbReference type="EMBL" id="KAG0720972.1"/>
    </source>
</evidence>
<dbReference type="EMBL" id="JACEEZ010011987">
    <property type="protein sequence ID" value="KAG0720972.1"/>
    <property type="molecule type" value="Genomic_DNA"/>
</dbReference>
<dbReference type="Pfam" id="PF10151">
    <property type="entry name" value="TMEM214"/>
    <property type="match status" value="1"/>
</dbReference>
<proteinExistence type="predicted"/>
<feature type="compositionally biased region" description="Low complexity" evidence="1">
    <location>
        <begin position="191"/>
        <end position="203"/>
    </location>
</feature>
<feature type="compositionally biased region" description="Low complexity" evidence="1">
    <location>
        <begin position="73"/>
        <end position="83"/>
    </location>
</feature>
<dbReference type="OrthoDB" id="10022292at2759"/>
<feature type="region of interest" description="Disordered" evidence="1">
    <location>
        <begin position="268"/>
        <end position="288"/>
    </location>
</feature>
<gene>
    <name evidence="2" type="ORF">GWK47_047370</name>
</gene>
<comment type="caution">
    <text evidence="2">The sequence shown here is derived from an EMBL/GenBank/DDBJ whole genome shotgun (WGS) entry which is preliminary data.</text>
</comment>
<name>A0A8J4Y5B3_CHIOP</name>
<feature type="compositionally biased region" description="Low complexity" evidence="1">
    <location>
        <begin position="141"/>
        <end position="154"/>
    </location>
</feature>
<sequence length="536" mass="58286">MEKPFSVEEYEDSPWRFSYVRASNSLHRYGTKSRQGRSASDGSLGSSREDLLDPPVSVSRRKRINFAKKSSGKYKSGNSSSEELLNDESDWTEEPLSSGMPETDGSVFSSQENLLDDPADRCSANMSKFLRSKSSDKSRKASGSQSQASLGSNSPQILESSVELHQPPKEGKHSINNSTAVSPNSEEKENNNSSNQEEVQPSSPAGDASVSQLAVCSASQPILSDNMWPVRHRVHMAIVKTFQRLMNHINNVKEQVEILEDQCRCVEGGTEEGSSSEQVHGNSTDGKASADILSPLSEPVTAFTTTVSVGQDNTALLSQMRTVKKKSRGLSMFSVVAVLLVTAAVWDVRSAGSFEGSKLGQTVERLGLTPYLLTAGEYAKAAFIHSYRWCATNLPVYYSRGCELAGPYLLLMLEKTQGVLAYGWAALDSASHYIPPMKEKIETTLPGVTSAVGYYGGVALQSLQDGFLYARNASSPYLAQAHEFASTRIFVGPLAPEKLQGYLVGATEYVSQLFLQLHTALVRVLEEANNNSTRAS</sequence>
<evidence type="ECO:0000313" key="3">
    <source>
        <dbReference type="Proteomes" id="UP000770661"/>
    </source>
</evidence>
<dbReference type="Proteomes" id="UP000770661">
    <property type="component" value="Unassembled WGS sequence"/>
</dbReference>
<feature type="compositionally biased region" description="Basic residues" evidence="1">
    <location>
        <begin position="59"/>
        <end position="72"/>
    </location>
</feature>
<keyword evidence="3" id="KW-1185">Reference proteome</keyword>
<accession>A0A8J4Y5B3</accession>
<evidence type="ECO:0000256" key="1">
    <source>
        <dbReference type="SAM" id="MobiDB-lite"/>
    </source>
</evidence>
<organism evidence="2 3">
    <name type="scientific">Chionoecetes opilio</name>
    <name type="common">Atlantic snow crab</name>
    <name type="synonym">Cancer opilio</name>
    <dbReference type="NCBI Taxonomy" id="41210"/>
    <lineage>
        <taxon>Eukaryota</taxon>
        <taxon>Metazoa</taxon>
        <taxon>Ecdysozoa</taxon>
        <taxon>Arthropoda</taxon>
        <taxon>Crustacea</taxon>
        <taxon>Multicrustacea</taxon>
        <taxon>Malacostraca</taxon>
        <taxon>Eumalacostraca</taxon>
        <taxon>Eucarida</taxon>
        <taxon>Decapoda</taxon>
        <taxon>Pleocyemata</taxon>
        <taxon>Brachyura</taxon>
        <taxon>Eubrachyura</taxon>
        <taxon>Majoidea</taxon>
        <taxon>Majidae</taxon>
        <taxon>Chionoecetes</taxon>
    </lineage>
</organism>
<dbReference type="AlphaFoldDB" id="A0A8J4Y5B3"/>
<reference evidence="2" key="1">
    <citation type="submission" date="2020-07" db="EMBL/GenBank/DDBJ databases">
        <title>The High-quality genome of the commercially important snow crab, Chionoecetes opilio.</title>
        <authorList>
            <person name="Jeong J.-H."/>
            <person name="Ryu S."/>
        </authorList>
    </citation>
    <scope>NUCLEOTIDE SEQUENCE</scope>
    <source>
        <strain evidence="2">MADBK_172401_WGS</strain>
        <tissue evidence="2">Digestive gland</tissue>
    </source>
</reference>